<dbReference type="InterPro" id="IPR006612">
    <property type="entry name" value="THAP_Znf"/>
</dbReference>
<evidence type="ECO:0000256" key="5">
    <source>
        <dbReference type="PROSITE-ProRule" id="PRU00309"/>
    </source>
</evidence>
<dbReference type="GeneID" id="136091750"/>
<gene>
    <name evidence="8" type="primary">LOC136091750</name>
</gene>
<evidence type="ECO:0000313" key="8">
    <source>
        <dbReference type="RefSeq" id="XP_065675531.1"/>
    </source>
</evidence>
<dbReference type="PANTHER" id="PTHR46927:SF3">
    <property type="entry name" value="THAP-TYPE DOMAIN-CONTAINING PROTEIN"/>
    <property type="match status" value="1"/>
</dbReference>
<reference evidence="8" key="1">
    <citation type="submission" date="2025-08" db="UniProtKB">
        <authorList>
            <consortium name="RefSeq"/>
        </authorList>
    </citation>
    <scope>IDENTIFICATION</scope>
</reference>
<evidence type="ECO:0000256" key="2">
    <source>
        <dbReference type="ARBA" id="ARBA00022771"/>
    </source>
</evidence>
<evidence type="ECO:0000259" key="6">
    <source>
        <dbReference type="PROSITE" id="PS50950"/>
    </source>
</evidence>
<dbReference type="SMART" id="SM00980">
    <property type="entry name" value="THAP"/>
    <property type="match status" value="1"/>
</dbReference>
<protein>
    <submittedName>
        <fullName evidence="8">THAP domain-containing protein 1 A-like</fullName>
    </submittedName>
</protein>
<proteinExistence type="predicted"/>
<dbReference type="InterPro" id="IPR052224">
    <property type="entry name" value="THAP_domain_protein"/>
</dbReference>
<feature type="domain" description="THAP-type" evidence="6">
    <location>
        <begin position="1"/>
        <end position="82"/>
    </location>
</feature>
<accession>A0ABM4DLV9</accession>
<evidence type="ECO:0000256" key="3">
    <source>
        <dbReference type="ARBA" id="ARBA00022833"/>
    </source>
</evidence>
<keyword evidence="1" id="KW-0479">Metal-binding</keyword>
<dbReference type="PANTHER" id="PTHR46927">
    <property type="entry name" value="AGAP005574-PA"/>
    <property type="match status" value="1"/>
</dbReference>
<keyword evidence="7" id="KW-1185">Reference proteome</keyword>
<keyword evidence="4 5" id="KW-0238">DNA-binding</keyword>
<dbReference type="Proteomes" id="UP001652625">
    <property type="component" value="Chromosome 15"/>
</dbReference>
<evidence type="ECO:0000256" key="4">
    <source>
        <dbReference type="ARBA" id="ARBA00023125"/>
    </source>
</evidence>
<evidence type="ECO:0000256" key="1">
    <source>
        <dbReference type="ARBA" id="ARBA00022723"/>
    </source>
</evidence>
<dbReference type="SUPFAM" id="SSF57716">
    <property type="entry name" value="Glucocorticoid receptor-like (DNA-binding domain)"/>
    <property type="match status" value="1"/>
</dbReference>
<organism evidence="7 8">
    <name type="scientific">Hydra vulgaris</name>
    <name type="common">Hydra</name>
    <name type="synonym">Hydra attenuata</name>
    <dbReference type="NCBI Taxonomy" id="6087"/>
    <lineage>
        <taxon>Eukaryota</taxon>
        <taxon>Metazoa</taxon>
        <taxon>Cnidaria</taxon>
        <taxon>Hydrozoa</taxon>
        <taxon>Hydroidolina</taxon>
        <taxon>Anthoathecata</taxon>
        <taxon>Aplanulata</taxon>
        <taxon>Hydridae</taxon>
        <taxon>Hydra</taxon>
    </lineage>
</organism>
<sequence>MVISCSAYGCVNRFTKGVAISFHKFSLKNSELCQKWAVATKRALFVPTKYSYICSVYFHKEDYKYENANKPRLKANVVPSIFDFPAKMHCKKPIKRKHVSRNFTETYNQKKISLSLPSSSQNHILTRVDFTIDNLNNKVDSPSKVKLKRKIKTLKQKLRRK</sequence>
<keyword evidence="3" id="KW-0862">Zinc</keyword>
<keyword evidence="2 5" id="KW-0863">Zinc-finger</keyword>
<evidence type="ECO:0000313" key="7">
    <source>
        <dbReference type="Proteomes" id="UP001652625"/>
    </source>
</evidence>
<dbReference type="Pfam" id="PF05485">
    <property type="entry name" value="THAP"/>
    <property type="match status" value="1"/>
</dbReference>
<dbReference type="RefSeq" id="XP_065675531.1">
    <property type="nucleotide sequence ID" value="XM_065819459.1"/>
</dbReference>
<dbReference type="PROSITE" id="PS50950">
    <property type="entry name" value="ZF_THAP"/>
    <property type="match status" value="1"/>
</dbReference>
<name>A0ABM4DLV9_HYDVU</name>